<dbReference type="Pfam" id="PF24472">
    <property type="entry name" value="ARM_KDM8_N"/>
    <property type="match status" value="1"/>
</dbReference>
<dbReference type="InterPro" id="IPR056520">
    <property type="entry name" value="ARM_KDM8_N"/>
</dbReference>
<reference evidence="2" key="1">
    <citation type="submission" date="2019-08" db="EMBL/GenBank/DDBJ databases">
        <title>The improved chromosome-level genome for the pearl oyster Pinctada fucata martensii using PacBio sequencing and Hi-C.</title>
        <authorList>
            <person name="Zheng Z."/>
        </authorList>
    </citation>
    <scope>NUCLEOTIDE SEQUENCE</scope>
    <source>
        <strain evidence="2">ZZ-2019</strain>
        <tissue evidence="2">Adductor muscle</tissue>
    </source>
</reference>
<accession>A0AA88Y6N6</accession>
<comment type="caution">
    <text evidence="2">The sequence shown here is derived from an EMBL/GenBank/DDBJ whole genome shotgun (WGS) entry which is preliminary data.</text>
</comment>
<evidence type="ECO:0000259" key="1">
    <source>
        <dbReference type="Pfam" id="PF24472"/>
    </source>
</evidence>
<feature type="domain" description="DM8" evidence="1">
    <location>
        <begin position="42"/>
        <end position="126"/>
    </location>
</feature>
<evidence type="ECO:0000313" key="3">
    <source>
        <dbReference type="Proteomes" id="UP001186944"/>
    </source>
</evidence>
<keyword evidence="3" id="KW-1185">Reference proteome</keyword>
<protein>
    <recommendedName>
        <fullName evidence="1">DM8 domain-containing protein</fullName>
    </recommendedName>
</protein>
<dbReference type="EMBL" id="VSWD01000007">
    <property type="protein sequence ID" value="KAK3096445.1"/>
    <property type="molecule type" value="Genomic_DNA"/>
</dbReference>
<evidence type="ECO:0000313" key="2">
    <source>
        <dbReference type="EMBL" id="KAK3096445.1"/>
    </source>
</evidence>
<dbReference type="AlphaFoldDB" id="A0AA88Y6N6"/>
<organism evidence="2 3">
    <name type="scientific">Pinctada imbricata</name>
    <name type="common">Atlantic pearl-oyster</name>
    <name type="synonym">Pinctada martensii</name>
    <dbReference type="NCBI Taxonomy" id="66713"/>
    <lineage>
        <taxon>Eukaryota</taxon>
        <taxon>Metazoa</taxon>
        <taxon>Spiralia</taxon>
        <taxon>Lophotrochozoa</taxon>
        <taxon>Mollusca</taxon>
        <taxon>Bivalvia</taxon>
        <taxon>Autobranchia</taxon>
        <taxon>Pteriomorphia</taxon>
        <taxon>Pterioida</taxon>
        <taxon>Pterioidea</taxon>
        <taxon>Pteriidae</taxon>
        <taxon>Pinctada</taxon>
    </lineage>
</organism>
<dbReference type="Proteomes" id="UP001186944">
    <property type="component" value="Unassembled WGS sequence"/>
</dbReference>
<feature type="non-terminal residue" evidence="2">
    <location>
        <position position="1"/>
    </location>
</feature>
<sequence length="128" mass="14773">EMSLHQDILNIAPQTPDELLAFTKDSYTLNQHFMILLRQCVTLTYKGDYSAAMSKTKPLLDYIWEKLNTGYWKDVDVTWRFCYTVVSVLKCISQAALMNNKEHQPCSIQYEEIIKTCDMGLLMGSSSF</sequence>
<proteinExistence type="predicted"/>
<name>A0AA88Y6N6_PINIB</name>
<gene>
    <name evidence="2" type="ORF">FSP39_000213</name>
</gene>